<gene>
    <name evidence="6" type="ORF">PENSUB_5032</name>
</gene>
<reference evidence="6 7" key="1">
    <citation type="submission" date="2016-10" db="EMBL/GenBank/DDBJ databases">
        <title>Genome sequence of the ascomycete fungus Penicillium subrubescens.</title>
        <authorList>
            <person name="De Vries R.P."/>
            <person name="Peng M."/>
            <person name="Dilokpimol A."/>
            <person name="Hilden K."/>
            <person name="Makela M.R."/>
            <person name="Grigoriev I."/>
            <person name="Riley R."/>
            <person name="Granchi Z."/>
        </authorList>
    </citation>
    <scope>NUCLEOTIDE SEQUENCE [LARGE SCALE GENOMIC DNA]</scope>
    <source>
        <strain evidence="6 7">CBS 132785</strain>
    </source>
</reference>
<dbReference type="Gene3D" id="1.10.510.10">
    <property type="entry name" value="Transferase(Phosphotransferase) domain 1"/>
    <property type="match status" value="1"/>
</dbReference>
<dbReference type="SUPFAM" id="SSF48403">
    <property type="entry name" value="Ankyrin repeat"/>
    <property type="match status" value="1"/>
</dbReference>
<evidence type="ECO:0000256" key="4">
    <source>
        <dbReference type="SAM" id="MobiDB-lite"/>
    </source>
</evidence>
<keyword evidence="7" id="KW-1185">Reference proteome</keyword>
<evidence type="ECO:0000313" key="6">
    <source>
        <dbReference type="EMBL" id="OKP09600.1"/>
    </source>
</evidence>
<dbReference type="EMBL" id="MNBE01000483">
    <property type="protein sequence ID" value="OKP09600.1"/>
    <property type="molecule type" value="Genomic_DNA"/>
</dbReference>
<dbReference type="SUPFAM" id="SSF56112">
    <property type="entry name" value="Protein kinase-like (PK-like)"/>
    <property type="match status" value="1"/>
</dbReference>
<dbReference type="GO" id="GO:0005524">
    <property type="term" value="F:ATP binding"/>
    <property type="evidence" value="ECO:0007669"/>
    <property type="project" value="InterPro"/>
</dbReference>
<feature type="repeat" description="ANK" evidence="3">
    <location>
        <begin position="667"/>
        <end position="693"/>
    </location>
</feature>
<keyword evidence="2 3" id="KW-0040">ANK repeat</keyword>
<name>A0A1Q5UAV8_9EURO</name>
<dbReference type="InterPro" id="IPR002110">
    <property type="entry name" value="Ankyrin_rpt"/>
</dbReference>
<evidence type="ECO:0000313" key="7">
    <source>
        <dbReference type="Proteomes" id="UP000186955"/>
    </source>
</evidence>
<accession>A0A1Q5UAV8</accession>
<protein>
    <recommendedName>
        <fullName evidence="5">Protein kinase domain-containing protein</fullName>
    </recommendedName>
</protein>
<dbReference type="Gene3D" id="1.25.40.20">
    <property type="entry name" value="Ankyrin repeat-containing domain"/>
    <property type="match status" value="1"/>
</dbReference>
<organism evidence="6 7">
    <name type="scientific">Penicillium subrubescens</name>
    <dbReference type="NCBI Taxonomy" id="1316194"/>
    <lineage>
        <taxon>Eukaryota</taxon>
        <taxon>Fungi</taxon>
        <taxon>Dikarya</taxon>
        <taxon>Ascomycota</taxon>
        <taxon>Pezizomycotina</taxon>
        <taxon>Eurotiomycetes</taxon>
        <taxon>Eurotiomycetidae</taxon>
        <taxon>Eurotiales</taxon>
        <taxon>Aspergillaceae</taxon>
        <taxon>Penicillium</taxon>
    </lineage>
</organism>
<dbReference type="PANTHER" id="PTHR24171:SF9">
    <property type="entry name" value="ANKYRIN REPEAT DOMAIN-CONTAINING PROTEIN 39"/>
    <property type="match status" value="1"/>
</dbReference>
<dbReference type="AlphaFoldDB" id="A0A1Q5UAV8"/>
<dbReference type="Pfam" id="PF00069">
    <property type="entry name" value="Pkinase"/>
    <property type="match status" value="1"/>
</dbReference>
<sequence>MSSRDIAASLRNATYYPGTSRAFIPSAAIRKIWAGGRLEQFAMDHGLGLQQSEIDTARVGLLHIISILIGISWSDWSRFKAIFFPEDLDVALYRRDRNVLSFTMEQLEDECFFGSDSPSARLFATERWTYFPILLSRGQEEPYNEDYRLPLVRVESETPKRGGFGIVTKEKIPAGQIILNHLPDHNTGVLNDTELIVARKKFHTGRSWRELVNLKIFRSNRVIHQRILSEFAIVTVGNDLNIISPWADMDLEDFMQGRYREMEKNPSLVDFIAEAKELAGAIRFMHFGLQPESEADNLWQQAMCHLDLKPRNILVFRSPGKPATGIWKITDFGISRIAPQFPSVILEGWASNRYDSGFWAETLDIPLPECGSYQSPDSVVHPKCDVWSFGCILVRLFALGFDPAGLETLDRSRLRATNGEGFYSHDRFQRRSPPILNPHVESWIKDLPVKYAASYEPEFLTGIQQLLGSMLAININERLSAHGVFAKLHTLQSRGRRSSMSPSTTYPNEDLNLPGGNELSIGGSGDGTSGRSMYSRRLRSEVGPNDNTQSSVPIPERIPTGPRHPGRFLSVGVLVSTIKNGTLKDVLNCLQAEVDLEEIDDNERPLIHAIQKGSAPIVEALLKKDANPELPASDGQSPLNLAICKGSLTIVKLLLKAKASVNRLSKDNRTPLMEAARAGHAGIILELLDSGAECEVFIGRWNCLHWAVCNTHCEADVIQTFNGRMDFDMTPPGLRDSDSFATPLMLHVAHAYLLIGDVENAAHNNETQGHADEGDKEKESASAIINELIGRKSEKEIGETEAFSEIDQI</sequence>
<dbReference type="PROSITE" id="PS00108">
    <property type="entry name" value="PROTEIN_KINASE_ST"/>
    <property type="match status" value="1"/>
</dbReference>
<dbReference type="InterPro" id="IPR036770">
    <property type="entry name" value="Ankyrin_rpt-contain_sf"/>
</dbReference>
<dbReference type="Pfam" id="PF00023">
    <property type="entry name" value="Ank"/>
    <property type="match status" value="1"/>
</dbReference>
<dbReference type="GO" id="GO:0004672">
    <property type="term" value="F:protein kinase activity"/>
    <property type="evidence" value="ECO:0007669"/>
    <property type="project" value="InterPro"/>
</dbReference>
<keyword evidence="1" id="KW-0677">Repeat</keyword>
<feature type="repeat" description="ANK" evidence="3">
    <location>
        <begin position="634"/>
        <end position="666"/>
    </location>
</feature>
<dbReference type="SMART" id="SM00248">
    <property type="entry name" value="ANK"/>
    <property type="match status" value="4"/>
</dbReference>
<evidence type="ECO:0000256" key="1">
    <source>
        <dbReference type="ARBA" id="ARBA00022737"/>
    </source>
</evidence>
<dbReference type="InterPro" id="IPR000719">
    <property type="entry name" value="Prot_kinase_dom"/>
</dbReference>
<dbReference type="PROSITE" id="PS50011">
    <property type="entry name" value="PROTEIN_KINASE_DOM"/>
    <property type="match status" value="1"/>
</dbReference>
<evidence type="ECO:0000256" key="3">
    <source>
        <dbReference type="PROSITE-ProRule" id="PRU00023"/>
    </source>
</evidence>
<feature type="domain" description="Protein kinase" evidence="5">
    <location>
        <begin position="153"/>
        <end position="492"/>
    </location>
</feature>
<evidence type="ECO:0000256" key="2">
    <source>
        <dbReference type="ARBA" id="ARBA00023043"/>
    </source>
</evidence>
<dbReference type="PANTHER" id="PTHR24171">
    <property type="entry name" value="ANKYRIN REPEAT DOMAIN-CONTAINING PROTEIN 39-RELATED"/>
    <property type="match status" value="1"/>
</dbReference>
<dbReference type="Proteomes" id="UP000186955">
    <property type="component" value="Unassembled WGS sequence"/>
</dbReference>
<proteinExistence type="predicted"/>
<dbReference type="SMART" id="SM00220">
    <property type="entry name" value="S_TKc"/>
    <property type="match status" value="1"/>
</dbReference>
<dbReference type="InterPro" id="IPR008271">
    <property type="entry name" value="Ser/Thr_kinase_AS"/>
</dbReference>
<dbReference type="STRING" id="1316194.A0A1Q5UAV8"/>
<feature type="region of interest" description="Disordered" evidence="4">
    <location>
        <begin position="494"/>
        <end position="563"/>
    </location>
</feature>
<evidence type="ECO:0000259" key="5">
    <source>
        <dbReference type="PROSITE" id="PS50011"/>
    </source>
</evidence>
<dbReference type="PROSITE" id="PS50297">
    <property type="entry name" value="ANK_REP_REGION"/>
    <property type="match status" value="2"/>
</dbReference>
<dbReference type="PROSITE" id="PS50088">
    <property type="entry name" value="ANK_REPEAT"/>
    <property type="match status" value="2"/>
</dbReference>
<dbReference type="InterPro" id="IPR011009">
    <property type="entry name" value="Kinase-like_dom_sf"/>
</dbReference>
<dbReference type="Pfam" id="PF12796">
    <property type="entry name" value="Ank_2"/>
    <property type="match status" value="1"/>
</dbReference>
<feature type="compositionally biased region" description="Polar residues" evidence="4">
    <location>
        <begin position="494"/>
        <end position="507"/>
    </location>
</feature>
<comment type="caution">
    <text evidence="6">The sequence shown here is derived from an EMBL/GenBank/DDBJ whole genome shotgun (WGS) entry which is preliminary data.</text>
</comment>